<evidence type="ECO:0000313" key="2">
    <source>
        <dbReference type="EMBL" id="QIB68859.1"/>
    </source>
</evidence>
<accession>A0A858BUI8</accession>
<dbReference type="AlphaFoldDB" id="A0A858BUI8"/>
<dbReference type="EMBL" id="CP048649">
    <property type="protein sequence ID" value="QIB68859.1"/>
    <property type="molecule type" value="Genomic_DNA"/>
</dbReference>
<dbReference type="InterPro" id="IPR036397">
    <property type="entry name" value="RNaseH_sf"/>
</dbReference>
<organism evidence="2 3">
    <name type="scientific">Aminipila butyrica</name>
    <dbReference type="NCBI Taxonomy" id="433296"/>
    <lineage>
        <taxon>Bacteria</taxon>
        <taxon>Bacillati</taxon>
        <taxon>Bacillota</taxon>
        <taxon>Clostridia</taxon>
        <taxon>Peptostreptococcales</taxon>
        <taxon>Anaerovoracaceae</taxon>
        <taxon>Aminipila</taxon>
    </lineage>
</organism>
<dbReference type="Proteomes" id="UP000466848">
    <property type="component" value="Chromosome"/>
</dbReference>
<dbReference type="Pfam" id="PF13482">
    <property type="entry name" value="RNase_H_2"/>
    <property type="match status" value="1"/>
</dbReference>
<name>A0A858BUI8_9FIRM</name>
<dbReference type="Gene3D" id="3.30.420.10">
    <property type="entry name" value="Ribonuclease H-like superfamily/Ribonuclease H"/>
    <property type="match status" value="1"/>
</dbReference>
<evidence type="ECO:0000313" key="3">
    <source>
        <dbReference type="Proteomes" id="UP000466848"/>
    </source>
</evidence>
<protein>
    <submittedName>
        <fullName evidence="2">Ribonuclease H-like domain-containing protein</fullName>
    </submittedName>
</protein>
<evidence type="ECO:0000259" key="1">
    <source>
        <dbReference type="Pfam" id="PF13482"/>
    </source>
</evidence>
<dbReference type="InterPro" id="IPR012337">
    <property type="entry name" value="RNaseH-like_sf"/>
</dbReference>
<gene>
    <name evidence="2" type="ORF">Ami103574_05780</name>
</gene>
<proteinExistence type="predicted"/>
<dbReference type="PANTHER" id="PTHR38462:SF1">
    <property type="entry name" value="YPRB RIBONUCLEASE H-LIKE DOMAIN-CONTAINING PROTEIN"/>
    <property type="match status" value="1"/>
</dbReference>
<dbReference type="InterPro" id="IPR038720">
    <property type="entry name" value="YprB_RNase_H-like_dom"/>
</dbReference>
<dbReference type="RefSeq" id="WP_163065722.1">
    <property type="nucleotide sequence ID" value="NZ_CP048649.1"/>
</dbReference>
<keyword evidence="3" id="KW-1185">Reference proteome</keyword>
<sequence>MDPKYIQYHSRLLDFYLGSAMHKKIGVLDIETTGLSPQNSHFILGGLLIYQEEGVTLRQYFAESLEEERETLLAYLRDIQQLDILITYNGKHFDLKFLQGRMRALSLWEDFIFPFNLDLYLLINGHSSLRKLLPNLKQKTVENFMGLWGDRADEISGAESVELYKRFLYTKDPEIRRLIMLHNSDDVLQLSQLLPVTEKSDIHKAFFSLGFPVEDLHVSKIAFHSGNLQICGSQQNPLTYAAYQLDDCSCSLDFDRYSEEFSMELPIIKRSGLMIADTRVFDKDFSALQKYDTYDSGFLVLKQGDTVHYRETNHFVKLITERVREVLPI</sequence>
<dbReference type="PANTHER" id="PTHR38462">
    <property type="entry name" value="EXONUCLEASE-LIKE PROTEIN"/>
    <property type="match status" value="1"/>
</dbReference>
<dbReference type="SUPFAM" id="SSF53098">
    <property type="entry name" value="Ribonuclease H-like"/>
    <property type="match status" value="1"/>
</dbReference>
<dbReference type="KEGG" id="abut:Ami103574_05780"/>
<dbReference type="GO" id="GO:0003676">
    <property type="term" value="F:nucleic acid binding"/>
    <property type="evidence" value="ECO:0007669"/>
    <property type="project" value="InterPro"/>
</dbReference>
<feature type="domain" description="YprB ribonuclease H-like" evidence="1">
    <location>
        <begin position="28"/>
        <end position="193"/>
    </location>
</feature>
<reference evidence="2 3" key="1">
    <citation type="submission" date="2020-02" db="EMBL/GenBank/DDBJ databases">
        <authorList>
            <person name="Kim Y.B."/>
            <person name="Roh S.W."/>
        </authorList>
    </citation>
    <scope>NUCLEOTIDE SEQUENCE [LARGE SCALE GENOMIC DNA]</scope>
    <source>
        <strain evidence="2 3">DSM 103574</strain>
    </source>
</reference>